<feature type="region of interest" description="Disordered" evidence="1">
    <location>
        <begin position="90"/>
        <end position="124"/>
    </location>
</feature>
<dbReference type="AlphaFoldDB" id="A0AAV5US62"/>
<feature type="non-terminal residue" evidence="2">
    <location>
        <position position="147"/>
    </location>
</feature>
<keyword evidence="3" id="KW-1185">Reference proteome</keyword>
<reference evidence="2" key="1">
    <citation type="submission" date="2023-10" db="EMBL/GenBank/DDBJ databases">
        <title>Genome assembly of Pristionchus species.</title>
        <authorList>
            <person name="Yoshida K."/>
            <person name="Sommer R.J."/>
        </authorList>
    </citation>
    <scope>NUCLEOTIDE SEQUENCE</scope>
    <source>
        <strain evidence="2">RS5133</strain>
    </source>
</reference>
<name>A0AAV5US62_9BILA</name>
<proteinExistence type="predicted"/>
<organism evidence="2 3">
    <name type="scientific">Pristionchus fissidentatus</name>
    <dbReference type="NCBI Taxonomy" id="1538716"/>
    <lineage>
        <taxon>Eukaryota</taxon>
        <taxon>Metazoa</taxon>
        <taxon>Ecdysozoa</taxon>
        <taxon>Nematoda</taxon>
        <taxon>Chromadorea</taxon>
        <taxon>Rhabditida</taxon>
        <taxon>Rhabditina</taxon>
        <taxon>Diplogasteromorpha</taxon>
        <taxon>Diplogasteroidea</taxon>
        <taxon>Neodiplogasteridae</taxon>
        <taxon>Pristionchus</taxon>
    </lineage>
</organism>
<dbReference type="Proteomes" id="UP001432322">
    <property type="component" value="Unassembled WGS sequence"/>
</dbReference>
<accession>A0AAV5US62</accession>
<feature type="non-terminal residue" evidence="2">
    <location>
        <position position="1"/>
    </location>
</feature>
<feature type="compositionally biased region" description="Low complexity" evidence="1">
    <location>
        <begin position="94"/>
        <end position="109"/>
    </location>
</feature>
<feature type="region of interest" description="Disordered" evidence="1">
    <location>
        <begin position="1"/>
        <end position="48"/>
    </location>
</feature>
<evidence type="ECO:0000256" key="1">
    <source>
        <dbReference type="SAM" id="MobiDB-lite"/>
    </source>
</evidence>
<sequence>DTSLEEGDQIFVEPITTSPVRKGLEKERKGPRIFASKSLSGESLEDGEEIELRASTEETTIMTLPTPKMESSTPEMTLSTHGMTVTMMQSTREMTTSSSPTTPLMQPPMRSAPMMRPTTRSVNQVERKAVRFQRREECEPAMLSQSE</sequence>
<gene>
    <name evidence="2" type="ORF">PFISCL1PPCAC_1273</name>
</gene>
<comment type="caution">
    <text evidence="2">The sequence shown here is derived from an EMBL/GenBank/DDBJ whole genome shotgun (WGS) entry which is preliminary data.</text>
</comment>
<protein>
    <submittedName>
        <fullName evidence="2">Uncharacterized protein</fullName>
    </submittedName>
</protein>
<evidence type="ECO:0000313" key="2">
    <source>
        <dbReference type="EMBL" id="GMT09976.1"/>
    </source>
</evidence>
<dbReference type="EMBL" id="BTSY01000001">
    <property type="protein sequence ID" value="GMT09976.1"/>
    <property type="molecule type" value="Genomic_DNA"/>
</dbReference>
<evidence type="ECO:0000313" key="3">
    <source>
        <dbReference type="Proteomes" id="UP001432322"/>
    </source>
</evidence>